<dbReference type="GO" id="GO:0006406">
    <property type="term" value="P:mRNA export from nucleus"/>
    <property type="evidence" value="ECO:0007669"/>
    <property type="project" value="TreeGrafter"/>
</dbReference>
<organism evidence="5 6">
    <name type="scientific">Neolecta irregularis (strain DAH-3)</name>
    <dbReference type="NCBI Taxonomy" id="1198029"/>
    <lineage>
        <taxon>Eukaryota</taxon>
        <taxon>Fungi</taxon>
        <taxon>Dikarya</taxon>
        <taxon>Ascomycota</taxon>
        <taxon>Taphrinomycotina</taxon>
        <taxon>Neolectales</taxon>
        <taxon>Neolectaceae</taxon>
        <taxon>Neolecta</taxon>
    </lineage>
</organism>
<reference evidence="5 6" key="1">
    <citation type="submission" date="2016-04" db="EMBL/GenBank/DDBJ databases">
        <title>Evolutionary innovation and constraint leading to complex multicellularity in the Ascomycota.</title>
        <authorList>
            <person name="Cisse O."/>
            <person name="Nguyen A."/>
            <person name="Hewitt D.A."/>
            <person name="Jedd G."/>
            <person name="Stajich J.E."/>
        </authorList>
    </citation>
    <scope>NUCLEOTIDE SEQUENCE [LARGE SCALE GENOMIC DNA]</scope>
    <source>
        <strain evidence="5 6">DAH-3</strain>
    </source>
</reference>
<evidence type="ECO:0000256" key="1">
    <source>
        <dbReference type="ARBA" id="ARBA00004123"/>
    </source>
</evidence>
<keyword evidence="4" id="KW-0175">Coiled coil</keyword>
<comment type="similarity">
    <text evidence="2">Belongs to the THOC5 family.</text>
</comment>
<dbReference type="InterPro" id="IPR019163">
    <property type="entry name" value="THO_Thoc5"/>
</dbReference>
<dbReference type="PANTHER" id="PTHR13375:SF3">
    <property type="entry name" value="THO COMPLEX SUBUNIT 5 HOMOLOG"/>
    <property type="match status" value="1"/>
</dbReference>
<name>A0A1U7LRI8_NEOID</name>
<comment type="caution">
    <text evidence="5">The sequence shown here is derived from an EMBL/GenBank/DDBJ whole genome shotgun (WGS) entry which is preliminary data.</text>
</comment>
<evidence type="ECO:0000256" key="2">
    <source>
        <dbReference type="ARBA" id="ARBA00008044"/>
    </source>
</evidence>
<dbReference type="Pfam" id="PF09766">
    <property type="entry name" value="FmiP_Thoc5"/>
    <property type="match status" value="1"/>
</dbReference>
<feature type="coiled-coil region" evidence="4">
    <location>
        <begin position="153"/>
        <end position="194"/>
    </location>
</feature>
<dbReference type="AlphaFoldDB" id="A0A1U7LRI8"/>
<dbReference type="GO" id="GO:0000445">
    <property type="term" value="C:THO complex part of transcription export complex"/>
    <property type="evidence" value="ECO:0007669"/>
    <property type="project" value="TreeGrafter"/>
</dbReference>
<evidence type="ECO:0000256" key="4">
    <source>
        <dbReference type="SAM" id="Coils"/>
    </source>
</evidence>
<accession>A0A1U7LRI8</accession>
<keyword evidence="6" id="KW-1185">Reference proteome</keyword>
<dbReference type="GO" id="GO:0003729">
    <property type="term" value="F:mRNA binding"/>
    <property type="evidence" value="ECO:0007669"/>
    <property type="project" value="TreeGrafter"/>
</dbReference>
<proteinExistence type="inferred from homology"/>
<dbReference type="STRING" id="1198029.A0A1U7LRI8"/>
<protein>
    <submittedName>
        <fullName evidence="5">Putative THOC5 family protein</fullName>
    </submittedName>
</protein>
<sequence length="205" mass="24048">MSCTSPVTDPEITHPILLPCLEIADVARRSTQIIMTDKVTGQKHYTAPIRHLLSALNELRRRDRETFRFLKDTKGEVEQEKIAVDRQSLSLQNLYYEQGYLKGEIKNCCEFPSIYTCIPLIPEEEYLISHPQDCELSPHQLMISRLNHEISERERLDKHRKELAQKRASLIQENKQRKEELERLDKQLQAFIESAGPIEKVFEKY</sequence>
<dbReference type="PANTHER" id="PTHR13375">
    <property type="entry name" value="FMS INTERACTING PROTEIN"/>
    <property type="match status" value="1"/>
</dbReference>
<dbReference type="OMA" id="HKYMKLP"/>
<evidence type="ECO:0000313" key="6">
    <source>
        <dbReference type="Proteomes" id="UP000186594"/>
    </source>
</evidence>
<comment type="subcellular location">
    <subcellularLocation>
        <location evidence="1">Nucleus</location>
    </subcellularLocation>
</comment>
<dbReference type="EMBL" id="LXFE01000464">
    <property type="protein sequence ID" value="OLL25238.1"/>
    <property type="molecule type" value="Genomic_DNA"/>
</dbReference>
<dbReference type="OrthoDB" id="20582at2759"/>
<keyword evidence="3" id="KW-0539">Nucleus</keyword>
<gene>
    <name evidence="5" type="ORF">NEOLI_000814</name>
</gene>
<evidence type="ECO:0000256" key="3">
    <source>
        <dbReference type="ARBA" id="ARBA00023242"/>
    </source>
</evidence>
<evidence type="ECO:0000313" key="5">
    <source>
        <dbReference type="EMBL" id="OLL25238.1"/>
    </source>
</evidence>
<dbReference type="Proteomes" id="UP000186594">
    <property type="component" value="Unassembled WGS sequence"/>
</dbReference>